<keyword evidence="7" id="KW-1133">Transmembrane helix</keyword>
<dbReference type="EMBL" id="NETH01000027">
    <property type="protein sequence ID" value="RCW16837.1"/>
    <property type="molecule type" value="Genomic_DNA"/>
</dbReference>
<evidence type="ECO:0000256" key="6">
    <source>
        <dbReference type="ARBA" id="ARBA00023012"/>
    </source>
</evidence>
<dbReference type="Proteomes" id="UP000253215">
    <property type="component" value="Unassembled WGS sequence"/>
</dbReference>
<dbReference type="Gene3D" id="1.10.287.130">
    <property type="match status" value="1"/>
</dbReference>
<evidence type="ECO:0000256" key="1">
    <source>
        <dbReference type="ARBA" id="ARBA00000085"/>
    </source>
</evidence>
<evidence type="ECO:0000259" key="8">
    <source>
        <dbReference type="PROSITE" id="PS50109"/>
    </source>
</evidence>
<protein>
    <recommendedName>
        <fullName evidence="2">histidine kinase</fullName>
        <ecNumber evidence="2">2.7.13.3</ecNumber>
    </recommendedName>
</protein>
<name>A0A368UCZ4_9STRE</name>
<dbReference type="CDD" id="cd00082">
    <property type="entry name" value="HisKA"/>
    <property type="match status" value="1"/>
</dbReference>
<dbReference type="SUPFAM" id="SSF47384">
    <property type="entry name" value="Homodimeric domain of signal transducing histidine kinase"/>
    <property type="match status" value="1"/>
</dbReference>
<dbReference type="Pfam" id="PF00512">
    <property type="entry name" value="HisKA"/>
    <property type="match status" value="1"/>
</dbReference>
<dbReference type="PANTHER" id="PTHR43711">
    <property type="entry name" value="TWO-COMPONENT HISTIDINE KINASE"/>
    <property type="match status" value="1"/>
</dbReference>
<dbReference type="InterPro" id="IPR003594">
    <property type="entry name" value="HATPase_dom"/>
</dbReference>
<comment type="caution">
    <text evidence="9">The sequence shown here is derived from an EMBL/GenBank/DDBJ whole genome shotgun (WGS) entry which is preliminary data.</text>
</comment>
<evidence type="ECO:0000256" key="4">
    <source>
        <dbReference type="ARBA" id="ARBA00022679"/>
    </source>
</evidence>
<dbReference type="InterPro" id="IPR050736">
    <property type="entry name" value="Sensor_HK_Regulatory"/>
</dbReference>
<dbReference type="GO" id="GO:0000155">
    <property type="term" value="F:phosphorelay sensor kinase activity"/>
    <property type="evidence" value="ECO:0007669"/>
    <property type="project" value="InterPro"/>
</dbReference>
<dbReference type="InterPro" id="IPR036890">
    <property type="entry name" value="HATPase_C_sf"/>
</dbReference>
<dbReference type="AlphaFoldDB" id="A0A368UCZ4"/>
<dbReference type="EC" id="2.7.13.3" evidence="2"/>
<proteinExistence type="predicted"/>
<dbReference type="SUPFAM" id="SSF55874">
    <property type="entry name" value="ATPase domain of HSP90 chaperone/DNA topoisomerase II/histidine kinase"/>
    <property type="match status" value="1"/>
</dbReference>
<feature type="transmembrane region" description="Helical" evidence="7">
    <location>
        <begin position="152"/>
        <end position="174"/>
    </location>
</feature>
<dbReference type="PROSITE" id="PS50109">
    <property type="entry name" value="HIS_KIN"/>
    <property type="match status" value="1"/>
</dbReference>
<keyword evidence="6" id="KW-0902">Two-component regulatory system</keyword>
<comment type="catalytic activity">
    <reaction evidence="1">
        <text>ATP + protein L-histidine = ADP + protein N-phospho-L-histidine.</text>
        <dbReference type="EC" id="2.7.13.3"/>
    </reaction>
</comment>
<dbReference type="InterPro" id="IPR004358">
    <property type="entry name" value="Sig_transdc_His_kin-like_C"/>
</dbReference>
<evidence type="ECO:0000313" key="10">
    <source>
        <dbReference type="Proteomes" id="UP000253215"/>
    </source>
</evidence>
<sequence>MNIFKKGILKFILAFLTIIFIDFVLLVATTNFIRSQQSPIDIIQGVSSNITPSNGTYKVNQTAKKLIKKHNLWVMILDQKSGNEKFNIKKPKNIKTQFDYADVIKFSRYYLDDYPIFTQIKKEQKDIYIIAFPKESIIRYGNNYFDLKRIQIFPILILVIIFVNCLFCLFLYLYSVTFLNRNIQPIINAIGKLPVGLNKQINSVQELDRLTLAVNSANKKLRKNEEFKENWISGIAHDIKTPLAVIVSNTSLAIEKTNDENLLKHLKPTLIESNYIQNLLNDLNIFARLTNGNLKLNLELVEIVPFFKEIIIQIINQEIWDEFNFEFTHDSNLLGKTMYVEKALISRVIHNLIYNSVLHNQSGCKISIIIGTLTNNNFTIIIRDDGIGVSPEQLKNISIQNIEEFNFDISGVRRSGMGLKISQQIINLHKGQFVITSQQGKYFQTTITLPIQNIATLQE</sequence>
<keyword evidence="4" id="KW-0808">Transferase</keyword>
<keyword evidence="5 9" id="KW-0418">Kinase</keyword>
<evidence type="ECO:0000256" key="2">
    <source>
        <dbReference type="ARBA" id="ARBA00012438"/>
    </source>
</evidence>
<reference evidence="9 10" key="1">
    <citation type="journal article" date="2018" name="Sci. Rep.">
        <title>Network-guided genomic and metagenomic analysis of the faecal microbiota of the critically endangered kakapo.</title>
        <authorList>
            <person name="Waite D.W."/>
            <person name="Dsouza M."/>
            <person name="Sekiguchi Y."/>
            <person name="Hugenholtz P."/>
            <person name="Taylor M.W."/>
        </authorList>
    </citation>
    <scope>NUCLEOTIDE SEQUENCE [LARGE SCALE GENOMIC DNA]</scope>
    <source>
        <strain evidence="9 10">BI02</strain>
    </source>
</reference>
<dbReference type="Pfam" id="PF02518">
    <property type="entry name" value="HATPase_c"/>
    <property type="match status" value="1"/>
</dbReference>
<keyword evidence="7" id="KW-0472">Membrane</keyword>
<dbReference type="PRINTS" id="PR00344">
    <property type="entry name" value="BCTRLSENSOR"/>
</dbReference>
<organism evidence="9 10">
    <name type="scientific">Streptococcus gallolyticus</name>
    <dbReference type="NCBI Taxonomy" id="315405"/>
    <lineage>
        <taxon>Bacteria</taxon>
        <taxon>Bacillati</taxon>
        <taxon>Bacillota</taxon>
        <taxon>Bacilli</taxon>
        <taxon>Lactobacillales</taxon>
        <taxon>Streptococcaceae</taxon>
        <taxon>Streptococcus</taxon>
    </lineage>
</organism>
<keyword evidence="3" id="KW-0597">Phosphoprotein</keyword>
<dbReference type="InterPro" id="IPR003661">
    <property type="entry name" value="HisK_dim/P_dom"/>
</dbReference>
<dbReference type="SMART" id="SM00387">
    <property type="entry name" value="HATPase_c"/>
    <property type="match status" value="1"/>
</dbReference>
<dbReference type="SMART" id="SM00388">
    <property type="entry name" value="HisKA"/>
    <property type="match status" value="1"/>
</dbReference>
<evidence type="ECO:0000256" key="5">
    <source>
        <dbReference type="ARBA" id="ARBA00022777"/>
    </source>
</evidence>
<evidence type="ECO:0000256" key="7">
    <source>
        <dbReference type="SAM" id="Phobius"/>
    </source>
</evidence>
<dbReference type="PANTHER" id="PTHR43711:SF1">
    <property type="entry name" value="HISTIDINE KINASE 1"/>
    <property type="match status" value="1"/>
</dbReference>
<dbReference type="InterPro" id="IPR036097">
    <property type="entry name" value="HisK_dim/P_sf"/>
</dbReference>
<evidence type="ECO:0000313" key="9">
    <source>
        <dbReference type="EMBL" id="RCW16837.1"/>
    </source>
</evidence>
<evidence type="ECO:0000256" key="3">
    <source>
        <dbReference type="ARBA" id="ARBA00022553"/>
    </source>
</evidence>
<keyword evidence="7" id="KW-0812">Transmembrane</keyword>
<accession>A0A368UCZ4</accession>
<dbReference type="Gene3D" id="3.30.565.10">
    <property type="entry name" value="Histidine kinase-like ATPase, C-terminal domain"/>
    <property type="match status" value="1"/>
</dbReference>
<feature type="transmembrane region" description="Helical" evidence="7">
    <location>
        <begin position="12"/>
        <end position="33"/>
    </location>
</feature>
<dbReference type="InterPro" id="IPR005467">
    <property type="entry name" value="His_kinase_dom"/>
</dbReference>
<feature type="domain" description="Histidine kinase" evidence="8">
    <location>
        <begin position="234"/>
        <end position="453"/>
    </location>
</feature>
<gene>
    <name evidence="9" type="ORF">CAC02_06525</name>
</gene>